<dbReference type="RefSeq" id="XP_020436947.1">
    <property type="nucleotide sequence ID" value="XM_020572830.1"/>
</dbReference>
<proteinExistence type="predicted"/>
<keyword evidence="2" id="KW-0812">Transmembrane</keyword>
<organism evidence="3 4">
    <name type="scientific">Heterostelium pallidum (strain ATCC 26659 / Pp 5 / PN500)</name>
    <name type="common">Cellular slime mold</name>
    <name type="synonym">Polysphondylium pallidum</name>
    <dbReference type="NCBI Taxonomy" id="670386"/>
    <lineage>
        <taxon>Eukaryota</taxon>
        <taxon>Amoebozoa</taxon>
        <taxon>Evosea</taxon>
        <taxon>Eumycetozoa</taxon>
        <taxon>Dictyostelia</taxon>
        <taxon>Acytosteliales</taxon>
        <taxon>Acytosteliaceae</taxon>
        <taxon>Heterostelium</taxon>
    </lineage>
</organism>
<keyword evidence="4" id="KW-1185">Reference proteome</keyword>
<feature type="transmembrane region" description="Helical" evidence="2">
    <location>
        <begin position="12"/>
        <end position="33"/>
    </location>
</feature>
<name>D3B0L2_HETP5</name>
<evidence type="ECO:0000313" key="4">
    <source>
        <dbReference type="Proteomes" id="UP000001396"/>
    </source>
</evidence>
<dbReference type="Proteomes" id="UP000001396">
    <property type="component" value="Unassembled WGS sequence"/>
</dbReference>
<reference evidence="3 4" key="1">
    <citation type="journal article" date="2011" name="Genome Res.">
        <title>Phylogeny-wide analysis of social amoeba genomes highlights ancient origins for complex intercellular communication.</title>
        <authorList>
            <person name="Heidel A.J."/>
            <person name="Lawal H.M."/>
            <person name="Felder M."/>
            <person name="Schilde C."/>
            <person name="Helps N.R."/>
            <person name="Tunggal B."/>
            <person name="Rivero F."/>
            <person name="John U."/>
            <person name="Schleicher M."/>
            <person name="Eichinger L."/>
            <person name="Platzer M."/>
            <person name="Noegel A.A."/>
            <person name="Schaap P."/>
            <person name="Gloeckner G."/>
        </authorList>
    </citation>
    <scope>NUCLEOTIDE SEQUENCE [LARGE SCALE GENOMIC DNA]</scope>
    <source>
        <strain evidence="4">ATCC 26659 / Pp 5 / PN500</strain>
    </source>
</reference>
<dbReference type="InParanoid" id="D3B0L2"/>
<sequence>MIFSPTTIKNSILPVVFIFFTMISLILLTISLVDTWYEIKLPSNGYFYKFNLYRYYEYSPGVFSSAYYYDIIKKNGFEKTKHLQLFVVEAILQYFCFFSFIALVIAIYYSYKKNESRNLNLAIVFSSLLSLFQLTSILLLVGLPSAFKSSNFHCGSDNWCTALNGSRDGAQWKIRGGYNFAIAQLVLSMVCLATLIIRYKLDDRADTKQPNKDNQVDLIESSKPNPINMF</sequence>
<keyword evidence="2" id="KW-0472">Membrane</keyword>
<feature type="transmembrane region" description="Helical" evidence="2">
    <location>
        <begin position="178"/>
        <end position="199"/>
    </location>
</feature>
<evidence type="ECO:0000256" key="1">
    <source>
        <dbReference type="SAM" id="MobiDB-lite"/>
    </source>
</evidence>
<protein>
    <submittedName>
        <fullName evidence="3">Uncharacterized protein</fullName>
    </submittedName>
</protein>
<dbReference type="GeneID" id="31357356"/>
<feature type="transmembrane region" description="Helical" evidence="2">
    <location>
        <begin position="91"/>
        <end position="109"/>
    </location>
</feature>
<dbReference type="EMBL" id="ADBJ01000008">
    <property type="protein sequence ID" value="EFA84836.1"/>
    <property type="molecule type" value="Genomic_DNA"/>
</dbReference>
<feature type="region of interest" description="Disordered" evidence="1">
    <location>
        <begin position="207"/>
        <end position="230"/>
    </location>
</feature>
<evidence type="ECO:0000256" key="2">
    <source>
        <dbReference type="SAM" id="Phobius"/>
    </source>
</evidence>
<feature type="transmembrane region" description="Helical" evidence="2">
    <location>
        <begin position="121"/>
        <end position="143"/>
    </location>
</feature>
<gene>
    <name evidence="3" type="ORF">PPL_01829</name>
</gene>
<evidence type="ECO:0000313" key="3">
    <source>
        <dbReference type="EMBL" id="EFA84836.1"/>
    </source>
</evidence>
<keyword evidence="2" id="KW-1133">Transmembrane helix</keyword>
<accession>D3B0L2</accession>
<dbReference type="AlphaFoldDB" id="D3B0L2"/>
<comment type="caution">
    <text evidence="3">The sequence shown here is derived from an EMBL/GenBank/DDBJ whole genome shotgun (WGS) entry which is preliminary data.</text>
</comment>